<dbReference type="EMBL" id="JABBFW010000003">
    <property type="protein sequence ID" value="NML14468.1"/>
    <property type="molecule type" value="Genomic_DNA"/>
</dbReference>
<gene>
    <name evidence="4" type="ORF">HHL10_05700</name>
</gene>
<name>A0A848F5Q5_9BURK</name>
<keyword evidence="5" id="KW-1185">Reference proteome</keyword>
<dbReference type="InterPro" id="IPR006683">
    <property type="entry name" value="Thioestr_dom"/>
</dbReference>
<dbReference type="AlphaFoldDB" id="A0A848F5Q5"/>
<feature type="region of interest" description="Disordered" evidence="2">
    <location>
        <begin position="161"/>
        <end position="181"/>
    </location>
</feature>
<dbReference type="PANTHER" id="PTHR42856:SF1">
    <property type="entry name" value="ACYL-COENZYME A THIOESTERASE PAAI"/>
    <property type="match status" value="1"/>
</dbReference>
<evidence type="ECO:0000256" key="1">
    <source>
        <dbReference type="ARBA" id="ARBA00022801"/>
    </source>
</evidence>
<dbReference type="GO" id="GO:0016289">
    <property type="term" value="F:acyl-CoA hydrolase activity"/>
    <property type="evidence" value="ECO:0007669"/>
    <property type="project" value="TreeGrafter"/>
</dbReference>
<dbReference type="RefSeq" id="WP_169159387.1">
    <property type="nucleotide sequence ID" value="NZ_JABBFW010000003.1"/>
</dbReference>
<dbReference type="Proteomes" id="UP000574067">
    <property type="component" value="Unassembled WGS sequence"/>
</dbReference>
<proteinExistence type="predicted"/>
<evidence type="ECO:0000313" key="5">
    <source>
        <dbReference type="Proteomes" id="UP000574067"/>
    </source>
</evidence>
<feature type="domain" description="Thioesterase" evidence="3">
    <location>
        <begin position="60"/>
        <end position="144"/>
    </location>
</feature>
<dbReference type="NCBIfam" id="TIGR00369">
    <property type="entry name" value="unchar_dom_1"/>
    <property type="match status" value="1"/>
</dbReference>
<evidence type="ECO:0000259" key="3">
    <source>
        <dbReference type="Pfam" id="PF03061"/>
    </source>
</evidence>
<reference evidence="4 5" key="1">
    <citation type="submission" date="2020-04" db="EMBL/GenBank/DDBJ databases">
        <title>Azohydromonas sp. isolated from soil.</title>
        <authorList>
            <person name="Dahal R.H."/>
        </authorList>
    </citation>
    <scope>NUCLEOTIDE SEQUENCE [LARGE SCALE GENOMIC DNA]</scope>
    <source>
        <strain evidence="4 5">G-1-1-14</strain>
    </source>
</reference>
<protein>
    <submittedName>
        <fullName evidence="4">PaaI family thioesterase</fullName>
    </submittedName>
</protein>
<sequence length="181" mass="18881">MKKDAPSAAPDSAAATRSPLPFPIHIPFVEELGLELHAFGGGEAEIQVDLATAHLNSFAVAHGGVVMTLLDVAMAHAARSVNVTPGTDPREAAGTPGVVTIEMKTSFMRPGQGRLRAAAQVLHRTATMAFCEGSVFDAQGQRCAHATATFKYMRQLPAGRQLKNLRGPAPDDADAAPSVTG</sequence>
<dbReference type="CDD" id="cd03443">
    <property type="entry name" value="PaaI_thioesterase"/>
    <property type="match status" value="1"/>
</dbReference>
<organism evidence="4 5">
    <name type="scientific">Azohydromonas caseinilytica</name>
    <dbReference type="NCBI Taxonomy" id="2728836"/>
    <lineage>
        <taxon>Bacteria</taxon>
        <taxon>Pseudomonadati</taxon>
        <taxon>Pseudomonadota</taxon>
        <taxon>Betaproteobacteria</taxon>
        <taxon>Burkholderiales</taxon>
        <taxon>Sphaerotilaceae</taxon>
        <taxon>Azohydromonas</taxon>
    </lineage>
</organism>
<keyword evidence="1" id="KW-0378">Hydrolase</keyword>
<dbReference type="Gene3D" id="3.10.129.10">
    <property type="entry name" value="Hotdog Thioesterase"/>
    <property type="match status" value="1"/>
</dbReference>
<dbReference type="InterPro" id="IPR052723">
    <property type="entry name" value="Acyl-CoA_thioesterase_PaaI"/>
</dbReference>
<evidence type="ECO:0000313" key="4">
    <source>
        <dbReference type="EMBL" id="NML14468.1"/>
    </source>
</evidence>
<dbReference type="InterPro" id="IPR003736">
    <property type="entry name" value="PAAI_dom"/>
</dbReference>
<comment type="caution">
    <text evidence="4">The sequence shown here is derived from an EMBL/GenBank/DDBJ whole genome shotgun (WGS) entry which is preliminary data.</text>
</comment>
<evidence type="ECO:0000256" key="2">
    <source>
        <dbReference type="SAM" id="MobiDB-lite"/>
    </source>
</evidence>
<dbReference type="InterPro" id="IPR029069">
    <property type="entry name" value="HotDog_dom_sf"/>
</dbReference>
<dbReference type="SUPFAM" id="SSF54637">
    <property type="entry name" value="Thioesterase/thiol ester dehydrase-isomerase"/>
    <property type="match status" value="1"/>
</dbReference>
<dbReference type="PANTHER" id="PTHR42856">
    <property type="entry name" value="ACYL-COENZYME A THIOESTERASE PAAI"/>
    <property type="match status" value="1"/>
</dbReference>
<accession>A0A848F5Q5</accession>
<dbReference type="Pfam" id="PF03061">
    <property type="entry name" value="4HBT"/>
    <property type="match status" value="1"/>
</dbReference>